<dbReference type="Pfam" id="PF10387">
    <property type="entry name" value="DUF2442"/>
    <property type="match status" value="1"/>
</dbReference>
<protein>
    <submittedName>
        <fullName evidence="1">DUF2442 domain-containing protein</fullName>
    </submittedName>
</protein>
<dbReference type="Proteomes" id="UP000319829">
    <property type="component" value="Unassembled WGS sequence"/>
</dbReference>
<evidence type="ECO:0000313" key="1">
    <source>
        <dbReference type="EMBL" id="TMQ52392.1"/>
    </source>
</evidence>
<dbReference type="Gene3D" id="3.30.2020.10">
    <property type="entry name" value="NE0471-like N-terminal domain"/>
    <property type="match status" value="1"/>
</dbReference>
<dbReference type="SUPFAM" id="SSF143880">
    <property type="entry name" value="NE0471 N-terminal domain-like"/>
    <property type="match status" value="1"/>
</dbReference>
<dbReference type="InterPro" id="IPR036782">
    <property type="entry name" value="NE0471-like_N"/>
</dbReference>
<organism evidence="1 2">
    <name type="scientific">Eiseniibacteriota bacterium</name>
    <dbReference type="NCBI Taxonomy" id="2212470"/>
    <lineage>
        <taxon>Bacteria</taxon>
        <taxon>Candidatus Eiseniibacteriota</taxon>
    </lineage>
</organism>
<accession>A0A538SM01</accession>
<dbReference type="EMBL" id="VBOU01000102">
    <property type="protein sequence ID" value="TMQ52392.1"/>
    <property type="molecule type" value="Genomic_DNA"/>
</dbReference>
<sequence length="103" mass="11572">MGHPVHKIKAFEIVGPYRLRIEFGDGLVRTIDFRPVLEGELYGPLRDLNQFNSVSVDREVHTLVWPNGADFDPATLHDWPDHEAGMVALARRWAATGHGEKAS</sequence>
<comment type="caution">
    <text evidence="1">The sequence shown here is derived from an EMBL/GenBank/DDBJ whole genome shotgun (WGS) entry which is preliminary data.</text>
</comment>
<reference evidence="1 2" key="1">
    <citation type="journal article" date="2019" name="Nat. Microbiol.">
        <title>Mediterranean grassland soil C-N compound turnover is dependent on rainfall and depth, and is mediated by genomically divergent microorganisms.</title>
        <authorList>
            <person name="Diamond S."/>
            <person name="Andeer P.F."/>
            <person name="Li Z."/>
            <person name="Crits-Christoph A."/>
            <person name="Burstein D."/>
            <person name="Anantharaman K."/>
            <person name="Lane K.R."/>
            <person name="Thomas B.C."/>
            <person name="Pan C."/>
            <person name="Northen T.R."/>
            <person name="Banfield J.F."/>
        </authorList>
    </citation>
    <scope>NUCLEOTIDE SEQUENCE [LARGE SCALE GENOMIC DNA]</scope>
    <source>
        <strain evidence="1">WS_4</strain>
    </source>
</reference>
<name>A0A538SM01_UNCEI</name>
<dbReference type="InterPro" id="IPR018841">
    <property type="entry name" value="DUF2442"/>
</dbReference>
<proteinExistence type="predicted"/>
<evidence type="ECO:0000313" key="2">
    <source>
        <dbReference type="Proteomes" id="UP000319829"/>
    </source>
</evidence>
<dbReference type="AlphaFoldDB" id="A0A538SM01"/>
<gene>
    <name evidence="1" type="ORF">E6K74_12320</name>
</gene>